<dbReference type="Proteomes" id="UP000229362">
    <property type="component" value="Unassembled WGS sequence"/>
</dbReference>
<reference evidence="2" key="1">
    <citation type="submission" date="2017-09" db="EMBL/GenBank/DDBJ databases">
        <title>Depth-based differentiation of microbial function through sediment-hosted aquifers and enrichment of novel symbionts in the deep terrestrial subsurface.</title>
        <authorList>
            <person name="Probst A.J."/>
            <person name="Ladd B."/>
            <person name="Jarett J.K."/>
            <person name="Geller-Mcgrath D.E."/>
            <person name="Sieber C.M.K."/>
            <person name="Emerson J.B."/>
            <person name="Anantharaman K."/>
            <person name="Thomas B.C."/>
            <person name="Malmstrom R."/>
            <person name="Stieglmeier M."/>
            <person name="Klingl A."/>
            <person name="Woyke T."/>
            <person name="Ryan C.M."/>
            <person name="Banfield J.F."/>
        </authorList>
    </citation>
    <scope>NUCLEOTIDE SEQUENCE [LARGE SCALE GENOMIC DNA]</scope>
</reference>
<organism evidence="1 2">
    <name type="scientific">Candidatus Magasanikbacteria bacterium CG10_big_fil_rev_8_21_14_0_10_43_6</name>
    <dbReference type="NCBI Taxonomy" id="1974650"/>
    <lineage>
        <taxon>Bacteria</taxon>
        <taxon>Candidatus Magasanikiibacteriota</taxon>
    </lineage>
</organism>
<name>A0A2M6W0Y1_9BACT</name>
<dbReference type="EMBL" id="PFBZ01000135">
    <property type="protein sequence ID" value="PIT86456.1"/>
    <property type="molecule type" value="Genomic_DNA"/>
</dbReference>
<dbReference type="AlphaFoldDB" id="A0A2M6W0Y1"/>
<accession>A0A2M6W0Y1</accession>
<sequence length="253" mass="28682">MDIIDDIRKSGAYGNAFFRHCRDSAWMVTKRDNLIPFAKNWNVVTRKFWHATCGLVGVLGAQGDDELLPAILKIAAEDGGLSGGAVNGIFGPPHHKLFQQMFWEREVVWFEEPYYKAPLEKETDRLISTFSGVHARTLISRTLGNDPLIEGLATVIVVETIALEIIKAMEGLFLTGPSFPSESPSRPYKWYPNSGYLDLHSSLEVEHAREMGEVSEIVLGRGDFNHDKLRRSVDWSVTHWARFWRAMDRITYG</sequence>
<gene>
    <name evidence="1" type="ORF">COU33_03060</name>
</gene>
<comment type="caution">
    <text evidence="1">The sequence shown here is derived from an EMBL/GenBank/DDBJ whole genome shotgun (WGS) entry which is preliminary data.</text>
</comment>
<dbReference type="InterPro" id="IPR016084">
    <property type="entry name" value="Haem_Oase-like_multi-hlx"/>
</dbReference>
<evidence type="ECO:0000313" key="1">
    <source>
        <dbReference type="EMBL" id="PIT86456.1"/>
    </source>
</evidence>
<dbReference type="Gene3D" id="1.20.910.10">
    <property type="entry name" value="Heme oxygenase-like"/>
    <property type="match status" value="1"/>
</dbReference>
<protein>
    <submittedName>
        <fullName evidence="1">Uncharacterized protein</fullName>
    </submittedName>
</protein>
<proteinExistence type="predicted"/>
<evidence type="ECO:0000313" key="2">
    <source>
        <dbReference type="Proteomes" id="UP000229362"/>
    </source>
</evidence>